<dbReference type="InterPro" id="IPR013968">
    <property type="entry name" value="PKS_KR"/>
</dbReference>
<dbReference type="Proteomes" id="UP000734823">
    <property type="component" value="Unassembled WGS sequence"/>
</dbReference>
<dbReference type="InterPro" id="IPR032821">
    <property type="entry name" value="PKS_assoc"/>
</dbReference>
<dbReference type="InterPro" id="IPR057326">
    <property type="entry name" value="KR_dom"/>
</dbReference>
<dbReference type="CDD" id="cd08956">
    <property type="entry name" value="KR_3_FAS_SDR_x"/>
    <property type="match status" value="1"/>
</dbReference>
<evidence type="ECO:0000313" key="9">
    <source>
        <dbReference type="EMBL" id="MBC6447375.1"/>
    </source>
</evidence>
<dbReference type="PROSITE" id="PS52019">
    <property type="entry name" value="PKS_MFAS_DH"/>
    <property type="match status" value="1"/>
</dbReference>
<keyword evidence="10" id="KW-1185">Reference proteome</keyword>
<dbReference type="Gene3D" id="3.10.129.110">
    <property type="entry name" value="Polyketide synthase dehydratase"/>
    <property type="match status" value="1"/>
</dbReference>
<evidence type="ECO:0000259" key="7">
    <source>
        <dbReference type="PROSITE" id="PS52004"/>
    </source>
</evidence>
<evidence type="ECO:0000256" key="1">
    <source>
        <dbReference type="ARBA" id="ARBA00022450"/>
    </source>
</evidence>
<dbReference type="SUPFAM" id="SSF51735">
    <property type="entry name" value="NAD(P)-binding Rossmann-fold domains"/>
    <property type="match status" value="2"/>
</dbReference>
<feature type="domain" description="Ketosynthase family 3 (KS3)" evidence="7">
    <location>
        <begin position="966"/>
        <end position="1391"/>
    </location>
</feature>
<dbReference type="SMART" id="SM01294">
    <property type="entry name" value="PKS_PP_betabranch"/>
    <property type="match status" value="1"/>
</dbReference>
<sequence length="2764" mass="287751">MVGDVREDRSRATAEPIAVIGMSCRLPGAGDPDAFWRLLREGVDAVTEASESRWPSQAVPDYRRGGFIEDVDRFDAAFFGISPNEAAAMDPQQRLTLELAWEALENARIVPADLRGTAAGVFVGAISNDYAALAAEVGRHSYTGAHRSVIANRVSYFLRLRGPSLTLDSGQSASLVAVQLACESLGRGETDLAIAGGVNLNLLAETTAAIGRFGALSPDGRCHTFDSRANGYVRGEGGGLVVLKPLSAAVRDGDVVHCVILGGAVNNDGGGEWLTSPNPRAQTEVIELACARAGVRPAELRYVELHGTGTPVGDPIEAAALGAALGGPGPEPLLVGSVKTNIGHLEGAAGIAGLLKAALSVKHAEVPPSLHFQTPNPRIPLAELGLRVADVTTALPARPLVGVSSFGMGGTNCHLVLGAAPAEPARQPVVVADDAWVLSARTADALRAQARRLHDLIHPDEVAAAEVAIALARGRAAFEHRAVVIGDDRAASLAALADGRPDPSVVCGSGSAERIAFTFPGQGSQWPEMARGLLGVPAFADRIAECAAAVDPFVEYSLLDVLRGVPGGPGFDRVDVVQPALWAVMVSLAEVWRANGVIPRVLIGHSQGEIAAATVAGALSVEDGARVVALRAKAIRAIAGRGGMLSVAAPLDVVESLSAGRADVAAVNGPRSVVVSGESAALAALRAEFDAAGYHAKIVPVDYASHSAAVEDVRDEIRSALAPIRPVSTDPLFISTLTGEPIDTARLDADYWYQSLRRPVRFAAAVQHALRADTDLFVECSPHPVLVNAVEEAIEEAERSATAVGTLRRSAGGPERMRLALAEAHVAGAPVDWTGPVEVVRSQLIDLPTYAFRRDRHWSGGQRTPAAPGLPEQRDLRALVLSCAAAVLGHPDTAAIRPTWTFKDLGIDSTTAVELRDRLRAATGLPLTTGLLFDHPTPQRLVAHLRALTKGGPRTPAAEPVRGAAEDPIVIVAMGCRYPGGVATPEDLWRLVDSGTDAITGFPTDRGWDLASLFADDPARSGASQTRHGGFLHDADRFDAAFFGISPREATAMDPQQRLLLEVCWETVERAGLDPTSLDGTDTGVFVGAMAPDYGPRLHQPDGTADGHLLTGTALSVVSGRIAYHLGLQGPALTVDTACSSSLVAIHLAVAALRRGECALALAGGATVMSTPGMFVEFSRQGGLAADGRCKAFAESADGTAWAEGAGMLLLERRSDALRNGHPVLAVVRGAAVNQDGRTNGLTAPNGPSQERVIRLALADAGLEPSEVDAVEAHGTGTRLGDPIEAEALVAAYGGDRPAERPLWLGSLKSNIGHTQAAAGVGGVIKMVQALTHRKLPRTLHAAEPTGRVDWSGESVRLLTEPVDLPGDRPLRAGVSSFGISGTNAHIVIERAPEAADEPEALTGPLVWVLSARTEASLRATAVRLRDHAERAADADLPAVARALACRTRFDHRAVVVGRDREQLLAGLAALAEGAPHSALVTGVACSDVRPVFVFPGQGSQWPGMAVDLLENSTVFRDELARCAKALEPHTGWSVADVLRGAEDAPALEGSDVIQPVLFAVMVSLAAVWRSAGVEPAAVIGHSQGEITAACVAGVLSLDDAAELVSRRAKALMSLTGTGGMLALSVSAVRAAELIAPWADRLWSAIHSGPESTVVAGDPDALAALAAACDDSVRARAVAIDYAAHTPHIEALHDDLLAIARDMLPRSTEVGFCSSLAGGFLDPAELTADYWYRGLRHPVLFEQAIRAFDGYGTPLFIEASPHPVLTGHVRDTLDTRAIGSLRRGDGGLDRFLAAVGEAFVFGADVDWTALLGRPRGPVALPGYAFDRRRFWLDPAAADTTASRHPLLGSVLPLAAGDGRLITAKLSSGTTPWLADHAVDGTVLLSGTAFVELALAAADAAGCDRIDDLTLEAPVDLSDRRAVQLQVVVGGPDDDESREVAVYARPDDDSPWTRHASGTLGVAGPPPADRLTLWPPADAVAIDLDSAYERLADLGYDYGPAFRGLTGAWRTDTDLCVEVRLPDGVRTDASAFALHPALLDAALHPLVLDALADADPDTLVFPFAFAGVRVGALGADSLRVRLRALSADRFALTAHDGTGEWVAGVDELTLRRAPRRQAAARPDAIVHTVDWTELALSEVDLVGQRLAVVGDGGMAADTATQLGAAGAEVALYYDLPSLAETTAGDVPGIVVVPYQPEVYADDVPFAVREGMYGALDVVQGWVGDERFAGSRLVFVTADAVAAQDLRGVVSGPLWGLVRSAQTEHPGRFVLVDLDRDGGLTDPGWGLVAAAMAAGESQIALHDGSIRVPRLIQRPAVSTEPPPATEPALAAGTVLVTGGTGGVGALAARRLVTGHGVRHLLLASRRGPDAPGAAALVADLTDLGADVTVVACDVSDPRALKRLLGSVPADRPLTGVLHAAGVVDDATVDGLSASTVDTVFAPKVDAAWTLHELTRDRPLALFLLFSSVSGLIGGAGQGNYAAANVFLDGLARHRRSLGLPAVSVAWGLWDLATGMTGDLGEADRSRLARAGIAPLSTEQGLDLFDAVIDAPEPVAVAARWDKAGLRARAAAGDLPPALRSLVRAPRRVAVAATPSAATGSGGLAAGLATMTEPAARAAVVDAVRAHVAAALALPSADAVEVDRTFREMGFDSLTAVELRNRLDGATGLRLPATVAFDHPTVAGLADYLHRTLAPAAPSPEDALRATLDEVRRTLSEEDEGGRTKIVAILHSALARLGAGHNGAPGVQEKIHSASDDEIFAFIDTQL</sequence>
<keyword evidence="3" id="KW-0808">Transferase</keyword>
<dbReference type="Pfam" id="PF08659">
    <property type="entry name" value="KR"/>
    <property type="match status" value="1"/>
</dbReference>
<proteinExistence type="predicted"/>
<name>A0ABR7L3V8_9PSEU</name>
<evidence type="ECO:0000259" key="6">
    <source>
        <dbReference type="PROSITE" id="PS50075"/>
    </source>
</evidence>
<dbReference type="SUPFAM" id="SSF55048">
    <property type="entry name" value="Probable ACP-binding domain of malonyl-CoA ACP transacylase"/>
    <property type="match status" value="2"/>
</dbReference>
<feature type="domain" description="PKS/mFAS DH" evidence="8">
    <location>
        <begin position="1844"/>
        <end position="2118"/>
    </location>
</feature>
<dbReference type="Pfam" id="PF00109">
    <property type="entry name" value="ketoacyl-synt"/>
    <property type="match status" value="2"/>
</dbReference>
<dbReference type="RefSeq" id="WP_187219895.1">
    <property type="nucleotide sequence ID" value="NZ_JABVED010000004.1"/>
</dbReference>
<evidence type="ECO:0000256" key="4">
    <source>
        <dbReference type="ARBA" id="ARBA00023315"/>
    </source>
</evidence>
<dbReference type="InterPro" id="IPR016039">
    <property type="entry name" value="Thiolase-like"/>
</dbReference>
<dbReference type="SUPFAM" id="SSF47336">
    <property type="entry name" value="ACP-like"/>
    <property type="match status" value="2"/>
</dbReference>
<dbReference type="PROSITE" id="PS00606">
    <property type="entry name" value="KS3_1"/>
    <property type="match status" value="1"/>
</dbReference>
<dbReference type="PROSITE" id="PS52004">
    <property type="entry name" value="KS3_2"/>
    <property type="match status" value="2"/>
</dbReference>
<dbReference type="PROSITE" id="PS00012">
    <property type="entry name" value="PHOSPHOPANTETHEINE"/>
    <property type="match status" value="2"/>
</dbReference>
<dbReference type="Gene3D" id="3.30.70.3290">
    <property type="match status" value="2"/>
</dbReference>
<dbReference type="Gene3D" id="3.40.50.720">
    <property type="entry name" value="NAD(P)-binding Rossmann-like Domain"/>
    <property type="match status" value="1"/>
</dbReference>
<dbReference type="SMART" id="SM00822">
    <property type="entry name" value="PKS_KR"/>
    <property type="match status" value="1"/>
</dbReference>
<dbReference type="PANTHER" id="PTHR43775:SF51">
    <property type="entry name" value="INACTIVE PHENOLPHTHIOCEROL SYNTHESIS POLYKETIDE SYNTHASE TYPE I PKS1-RELATED"/>
    <property type="match status" value="1"/>
</dbReference>
<dbReference type="PANTHER" id="PTHR43775">
    <property type="entry name" value="FATTY ACID SYNTHASE"/>
    <property type="match status" value="1"/>
</dbReference>
<dbReference type="Pfam" id="PF14765">
    <property type="entry name" value="PS-DH"/>
    <property type="match status" value="1"/>
</dbReference>
<dbReference type="InterPro" id="IPR006162">
    <property type="entry name" value="Ppantetheine_attach_site"/>
</dbReference>
<dbReference type="Pfam" id="PF00698">
    <property type="entry name" value="Acyl_transf_1"/>
    <property type="match status" value="2"/>
</dbReference>
<dbReference type="Pfam" id="PF00550">
    <property type="entry name" value="PP-binding"/>
    <property type="match status" value="2"/>
</dbReference>
<dbReference type="Pfam" id="PF21089">
    <property type="entry name" value="PKS_DH_N"/>
    <property type="match status" value="1"/>
</dbReference>
<dbReference type="InterPro" id="IPR049552">
    <property type="entry name" value="PKS_DH_N"/>
</dbReference>
<dbReference type="InterPro" id="IPR014043">
    <property type="entry name" value="Acyl_transferase_dom"/>
</dbReference>
<dbReference type="InterPro" id="IPR014030">
    <property type="entry name" value="Ketoacyl_synth_N"/>
</dbReference>
<dbReference type="InterPro" id="IPR016036">
    <property type="entry name" value="Malonyl_transacylase_ACP-bd"/>
</dbReference>
<organism evidence="9 10">
    <name type="scientific">Actinokineospora xionganensis</name>
    <dbReference type="NCBI Taxonomy" id="2684470"/>
    <lineage>
        <taxon>Bacteria</taxon>
        <taxon>Bacillati</taxon>
        <taxon>Actinomycetota</taxon>
        <taxon>Actinomycetes</taxon>
        <taxon>Pseudonocardiales</taxon>
        <taxon>Pseudonocardiaceae</taxon>
        <taxon>Actinokineospora</taxon>
    </lineage>
</organism>
<keyword evidence="4" id="KW-0012">Acyltransferase</keyword>
<dbReference type="CDD" id="cd00833">
    <property type="entry name" value="PKS"/>
    <property type="match status" value="2"/>
</dbReference>
<dbReference type="InterPro" id="IPR049900">
    <property type="entry name" value="PKS_mFAS_DH"/>
</dbReference>
<evidence type="ECO:0000256" key="5">
    <source>
        <dbReference type="PROSITE-ProRule" id="PRU01363"/>
    </source>
</evidence>
<feature type="domain" description="Ketosynthase family 3 (KS3)" evidence="7">
    <location>
        <begin position="14"/>
        <end position="419"/>
    </location>
</feature>
<dbReference type="InterPro" id="IPR014031">
    <property type="entry name" value="Ketoacyl_synth_C"/>
</dbReference>
<dbReference type="InterPro" id="IPR016035">
    <property type="entry name" value="Acyl_Trfase/lysoPLipase"/>
</dbReference>
<dbReference type="Pfam" id="PF16197">
    <property type="entry name" value="KAsynt_C_assoc"/>
    <property type="match status" value="2"/>
</dbReference>
<feature type="region of interest" description="N-terminal hotdog fold" evidence="5">
    <location>
        <begin position="1844"/>
        <end position="1966"/>
    </location>
</feature>
<dbReference type="SMART" id="SM00823">
    <property type="entry name" value="PKS_PP"/>
    <property type="match status" value="2"/>
</dbReference>
<dbReference type="PROSITE" id="PS50075">
    <property type="entry name" value="CARRIER"/>
    <property type="match status" value="2"/>
</dbReference>
<keyword evidence="2" id="KW-0597">Phosphoprotein</keyword>
<dbReference type="InterPro" id="IPR042104">
    <property type="entry name" value="PKS_dehydratase_sf"/>
</dbReference>
<dbReference type="InterPro" id="IPR009081">
    <property type="entry name" value="PP-bd_ACP"/>
</dbReference>
<evidence type="ECO:0000256" key="2">
    <source>
        <dbReference type="ARBA" id="ARBA00022553"/>
    </source>
</evidence>
<gene>
    <name evidence="9" type="ORF">GPZ80_09360</name>
</gene>
<dbReference type="InterPro" id="IPR036291">
    <property type="entry name" value="NAD(P)-bd_dom_sf"/>
</dbReference>
<dbReference type="InterPro" id="IPR020841">
    <property type="entry name" value="PKS_Beta-ketoAc_synthase_dom"/>
</dbReference>
<dbReference type="InterPro" id="IPR018201">
    <property type="entry name" value="Ketoacyl_synth_AS"/>
</dbReference>
<evidence type="ECO:0000259" key="8">
    <source>
        <dbReference type="PROSITE" id="PS52019"/>
    </source>
</evidence>
<dbReference type="Gene3D" id="1.10.1200.10">
    <property type="entry name" value="ACP-like"/>
    <property type="match status" value="2"/>
</dbReference>
<accession>A0ABR7L3V8</accession>
<dbReference type="SUPFAM" id="SSF53901">
    <property type="entry name" value="Thiolase-like"/>
    <property type="match status" value="2"/>
</dbReference>
<keyword evidence="1" id="KW-0596">Phosphopantetheine</keyword>
<dbReference type="InterPro" id="IPR020807">
    <property type="entry name" value="PKS_DH"/>
</dbReference>
<feature type="domain" description="Carrier" evidence="6">
    <location>
        <begin position="2615"/>
        <end position="2690"/>
    </location>
</feature>
<protein>
    <submittedName>
        <fullName evidence="9">SDR family NAD(P)-dependent oxidoreductase</fullName>
    </submittedName>
</protein>
<dbReference type="Gene3D" id="3.40.366.10">
    <property type="entry name" value="Malonyl-Coenzyme A Acyl Carrier Protein, domain 2"/>
    <property type="match status" value="2"/>
</dbReference>
<dbReference type="SMART" id="SM00825">
    <property type="entry name" value="PKS_KS"/>
    <property type="match status" value="2"/>
</dbReference>
<dbReference type="SMART" id="SM00827">
    <property type="entry name" value="PKS_AT"/>
    <property type="match status" value="2"/>
</dbReference>
<dbReference type="InterPro" id="IPR049551">
    <property type="entry name" value="PKS_DH_C"/>
</dbReference>
<feature type="domain" description="Carrier" evidence="6">
    <location>
        <begin position="874"/>
        <end position="949"/>
    </location>
</feature>
<feature type="region of interest" description="C-terminal hotdog fold" evidence="5">
    <location>
        <begin position="1978"/>
        <end position="2118"/>
    </location>
</feature>
<dbReference type="SMART" id="SM00826">
    <property type="entry name" value="PKS_DH"/>
    <property type="match status" value="1"/>
</dbReference>
<comment type="caution">
    <text evidence="9">The sequence shown here is derived from an EMBL/GenBank/DDBJ whole genome shotgun (WGS) entry which is preliminary data.</text>
</comment>
<dbReference type="SUPFAM" id="SSF52151">
    <property type="entry name" value="FabD/lysophospholipase-like"/>
    <property type="match status" value="2"/>
</dbReference>
<dbReference type="Gene3D" id="3.40.47.10">
    <property type="match status" value="2"/>
</dbReference>
<dbReference type="EMBL" id="JABVED010000004">
    <property type="protein sequence ID" value="MBC6447375.1"/>
    <property type="molecule type" value="Genomic_DNA"/>
</dbReference>
<dbReference type="InterPro" id="IPR036736">
    <property type="entry name" value="ACP-like_sf"/>
</dbReference>
<dbReference type="Pfam" id="PF02801">
    <property type="entry name" value="Ketoacyl-synt_C"/>
    <property type="match status" value="2"/>
</dbReference>
<dbReference type="InterPro" id="IPR050091">
    <property type="entry name" value="PKS_NRPS_Biosynth_Enz"/>
</dbReference>
<feature type="active site" description="Proton acceptor; for dehydratase activity" evidence="5">
    <location>
        <position position="1876"/>
    </location>
</feature>
<dbReference type="InterPro" id="IPR020806">
    <property type="entry name" value="PKS_PP-bd"/>
</dbReference>
<dbReference type="InterPro" id="IPR001227">
    <property type="entry name" value="Ac_transferase_dom_sf"/>
</dbReference>
<evidence type="ECO:0000313" key="10">
    <source>
        <dbReference type="Proteomes" id="UP000734823"/>
    </source>
</evidence>
<feature type="active site" description="Proton donor; for dehydratase activity" evidence="5">
    <location>
        <position position="2039"/>
    </location>
</feature>
<reference evidence="9 10" key="1">
    <citation type="submission" date="2020-06" db="EMBL/GenBank/DDBJ databases">
        <title>Actinokineospora xiongansis sp. nov., isolated from soil of Baiyangdian.</title>
        <authorList>
            <person name="Zhang X."/>
        </authorList>
    </citation>
    <scope>NUCLEOTIDE SEQUENCE [LARGE SCALE GENOMIC DNA]</scope>
    <source>
        <strain evidence="9 10">HBU206404</strain>
    </source>
</reference>
<evidence type="ECO:0000256" key="3">
    <source>
        <dbReference type="ARBA" id="ARBA00022679"/>
    </source>
</evidence>